<dbReference type="AlphaFoldDB" id="A0A2H3DM53"/>
<evidence type="ECO:0000313" key="1">
    <source>
        <dbReference type="EMBL" id="PBK95150.1"/>
    </source>
</evidence>
<organism evidence="1 2">
    <name type="scientific">Armillaria gallica</name>
    <name type="common">Bulbous honey fungus</name>
    <name type="synonym">Armillaria bulbosa</name>
    <dbReference type="NCBI Taxonomy" id="47427"/>
    <lineage>
        <taxon>Eukaryota</taxon>
        <taxon>Fungi</taxon>
        <taxon>Dikarya</taxon>
        <taxon>Basidiomycota</taxon>
        <taxon>Agaricomycotina</taxon>
        <taxon>Agaricomycetes</taxon>
        <taxon>Agaricomycetidae</taxon>
        <taxon>Agaricales</taxon>
        <taxon>Marasmiineae</taxon>
        <taxon>Physalacriaceae</taxon>
        <taxon>Armillaria</taxon>
    </lineage>
</organism>
<name>A0A2H3DM53_ARMGA</name>
<dbReference type="STRING" id="47427.A0A2H3DM53"/>
<sequence length="214" mass="24212">MPITKLADQLVLPALMQLEVQCSVGDAGRDPRQTFTAIRELLQQSKAPITVLYFEHGRILTADILHVLHNAPTLEDIRLTDIDEGAVADQVFFDLTLKPDKLALVPRLHTLHLSGALLLHMHTFRDMLKSCRTVADICSPPVRRLAEVKLCRFIRAADEQRLAPIIRRSANSLRIYSNQDLEVTVNYRVVKMKDLCKANLMKISSISSWNRVLP</sequence>
<dbReference type="Proteomes" id="UP000217790">
    <property type="component" value="Unassembled WGS sequence"/>
</dbReference>
<accession>A0A2H3DM53</accession>
<protein>
    <recommendedName>
        <fullName evidence="3">F-box domain-containing protein</fullName>
    </recommendedName>
</protein>
<keyword evidence="2" id="KW-1185">Reference proteome</keyword>
<dbReference type="InParanoid" id="A0A2H3DM53"/>
<dbReference type="EMBL" id="KZ293652">
    <property type="protein sequence ID" value="PBK95150.1"/>
    <property type="molecule type" value="Genomic_DNA"/>
</dbReference>
<dbReference type="OrthoDB" id="3365698at2759"/>
<proteinExistence type="predicted"/>
<evidence type="ECO:0000313" key="2">
    <source>
        <dbReference type="Proteomes" id="UP000217790"/>
    </source>
</evidence>
<gene>
    <name evidence="1" type="ORF">ARMGADRAFT_1077913</name>
</gene>
<evidence type="ECO:0008006" key="3">
    <source>
        <dbReference type="Google" id="ProtNLM"/>
    </source>
</evidence>
<reference evidence="2" key="1">
    <citation type="journal article" date="2017" name="Nat. Ecol. Evol.">
        <title>Genome expansion and lineage-specific genetic innovations in the forest pathogenic fungi Armillaria.</title>
        <authorList>
            <person name="Sipos G."/>
            <person name="Prasanna A.N."/>
            <person name="Walter M.C."/>
            <person name="O'Connor E."/>
            <person name="Balint B."/>
            <person name="Krizsan K."/>
            <person name="Kiss B."/>
            <person name="Hess J."/>
            <person name="Varga T."/>
            <person name="Slot J."/>
            <person name="Riley R."/>
            <person name="Boka B."/>
            <person name="Rigling D."/>
            <person name="Barry K."/>
            <person name="Lee J."/>
            <person name="Mihaltcheva S."/>
            <person name="LaButti K."/>
            <person name="Lipzen A."/>
            <person name="Waldron R."/>
            <person name="Moloney N.M."/>
            <person name="Sperisen C."/>
            <person name="Kredics L."/>
            <person name="Vagvoelgyi C."/>
            <person name="Patrignani A."/>
            <person name="Fitzpatrick D."/>
            <person name="Nagy I."/>
            <person name="Doyle S."/>
            <person name="Anderson J.B."/>
            <person name="Grigoriev I.V."/>
            <person name="Gueldener U."/>
            <person name="Muensterkoetter M."/>
            <person name="Nagy L.G."/>
        </authorList>
    </citation>
    <scope>NUCLEOTIDE SEQUENCE [LARGE SCALE GENOMIC DNA]</scope>
    <source>
        <strain evidence="2">Ar21-2</strain>
    </source>
</reference>